<dbReference type="EMBL" id="MLJW01001045">
    <property type="protein sequence ID" value="OIQ80556.1"/>
    <property type="molecule type" value="Genomic_DNA"/>
</dbReference>
<accession>A0A1J5QKR6</accession>
<sequence length="169" mass="18752">MFRCVAAALSGLLLAPACLADPVPEIRMKAAFLYNFALFTEWPDATGPLLRLCVLGQDFDAETFHEIDGQEVNGRKLRLVQLASADDARGCQILYVGEAERARVRRVLAELNQAPVLTISDDDELAKSGIMIAMHLENRKMVFSVNAESVKRSHLNLSSRLLRLARKVD</sequence>
<dbReference type="Pfam" id="PF13689">
    <property type="entry name" value="DUF4154"/>
    <property type="match status" value="1"/>
</dbReference>
<name>A0A1J5QKR6_9ZZZZ</name>
<proteinExistence type="predicted"/>
<reference evidence="1" key="1">
    <citation type="submission" date="2016-10" db="EMBL/GenBank/DDBJ databases">
        <title>Sequence of Gallionella enrichment culture.</title>
        <authorList>
            <person name="Poehlein A."/>
            <person name="Muehling M."/>
            <person name="Daniel R."/>
        </authorList>
    </citation>
    <scope>NUCLEOTIDE SEQUENCE</scope>
</reference>
<organism evidence="1">
    <name type="scientific">mine drainage metagenome</name>
    <dbReference type="NCBI Taxonomy" id="410659"/>
    <lineage>
        <taxon>unclassified sequences</taxon>
        <taxon>metagenomes</taxon>
        <taxon>ecological metagenomes</taxon>
    </lineage>
</organism>
<comment type="caution">
    <text evidence="1">The sequence shown here is derived from an EMBL/GenBank/DDBJ whole genome shotgun (WGS) entry which is preliminary data.</text>
</comment>
<protein>
    <recommendedName>
        <fullName evidence="2">DUF4154 domain-containing protein</fullName>
    </recommendedName>
</protein>
<gene>
    <name evidence="1" type="ORF">GALL_376900</name>
</gene>
<dbReference type="AlphaFoldDB" id="A0A1J5QKR6"/>
<evidence type="ECO:0000313" key="1">
    <source>
        <dbReference type="EMBL" id="OIQ80556.1"/>
    </source>
</evidence>
<evidence type="ECO:0008006" key="2">
    <source>
        <dbReference type="Google" id="ProtNLM"/>
    </source>
</evidence>
<dbReference type="InterPro" id="IPR025293">
    <property type="entry name" value="YfiR/HmsC-like"/>
</dbReference>